<dbReference type="GeneID" id="71927754"/>
<dbReference type="GO" id="GO:0005737">
    <property type="term" value="C:cytoplasm"/>
    <property type="evidence" value="ECO:0007669"/>
    <property type="project" value="TreeGrafter"/>
</dbReference>
<reference evidence="5" key="1">
    <citation type="submission" date="2022-04" db="EMBL/GenBank/DDBJ databases">
        <title>Halocatena sp. nov., isolated from a salt lake.</title>
        <authorList>
            <person name="Cui H.-L."/>
        </authorList>
    </citation>
    <scope>NUCLEOTIDE SEQUENCE</scope>
    <source>
        <strain evidence="5">AD-1</strain>
    </source>
</reference>
<protein>
    <recommendedName>
        <fullName evidence="3">Phosphoesterase</fullName>
        <ecNumber evidence="3">3.1.4.-</ecNumber>
    </recommendedName>
</protein>
<comment type="cofactor">
    <cofactor evidence="3">
        <name>a divalent metal cation</name>
        <dbReference type="ChEBI" id="CHEBI:60240"/>
    </cofactor>
</comment>
<dbReference type="InterPro" id="IPR000979">
    <property type="entry name" value="Phosphodiesterase_MJ0936/Vps29"/>
</dbReference>
<comment type="similarity">
    <text evidence="3">Belongs to the metallophosphoesterase superfamily. YfcE family.</text>
</comment>
<evidence type="ECO:0000256" key="2">
    <source>
        <dbReference type="ARBA" id="ARBA00022801"/>
    </source>
</evidence>
<dbReference type="SUPFAM" id="SSF56300">
    <property type="entry name" value="Metallo-dependent phosphatases"/>
    <property type="match status" value="1"/>
</dbReference>
<proteinExistence type="inferred from homology"/>
<accession>A0A8T9ZYH1</accession>
<organism evidence="5 6">
    <name type="scientific">Halocatena salina</name>
    <dbReference type="NCBI Taxonomy" id="2934340"/>
    <lineage>
        <taxon>Archaea</taxon>
        <taxon>Methanobacteriati</taxon>
        <taxon>Methanobacteriota</taxon>
        <taxon>Stenosarchaea group</taxon>
        <taxon>Halobacteria</taxon>
        <taxon>Halobacteriales</taxon>
        <taxon>Natronomonadaceae</taxon>
        <taxon>Halocatena</taxon>
    </lineage>
</organism>
<dbReference type="InterPro" id="IPR050126">
    <property type="entry name" value="Ap4A_hydrolase"/>
</dbReference>
<dbReference type="InterPro" id="IPR029052">
    <property type="entry name" value="Metallo-depent_PP-like"/>
</dbReference>
<dbReference type="PANTHER" id="PTHR42850">
    <property type="entry name" value="METALLOPHOSPHOESTERASE"/>
    <property type="match status" value="1"/>
</dbReference>
<dbReference type="PROSITE" id="PS01269">
    <property type="entry name" value="UPF0025"/>
    <property type="match status" value="1"/>
</dbReference>
<feature type="domain" description="Calcineurin-like phosphoesterase" evidence="4">
    <location>
        <begin position="1"/>
        <end position="182"/>
    </location>
</feature>
<evidence type="ECO:0000313" key="6">
    <source>
        <dbReference type="Proteomes" id="UP000831768"/>
    </source>
</evidence>
<dbReference type="KEGG" id="haad:MW046_06865"/>
<evidence type="ECO:0000256" key="1">
    <source>
        <dbReference type="ARBA" id="ARBA00022723"/>
    </source>
</evidence>
<gene>
    <name evidence="5" type="ORF">MW046_06865</name>
</gene>
<dbReference type="GO" id="GO:0046872">
    <property type="term" value="F:metal ion binding"/>
    <property type="evidence" value="ECO:0007669"/>
    <property type="project" value="UniProtKB-KW"/>
</dbReference>
<dbReference type="Proteomes" id="UP000831768">
    <property type="component" value="Chromosome"/>
</dbReference>
<dbReference type="InterPro" id="IPR024654">
    <property type="entry name" value="Calcineurin-like_PHP_lpxH"/>
</dbReference>
<evidence type="ECO:0000313" key="5">
    <source>
        <dbReference type="EMBL" id="UPM41715.1"/>
    </source>
</evidence>
<dbReference type="InterPro" id="IPR020935">
    <property type="entry name" value="PdiEstase_YfcE_CS"/>
</dbReference>
<evidence type="ECO:0000256" key="3">
    <source>
        <dbReference type="RuleBase" id="RU362039"/>
    </source>
</evidence>
<dbReference type="PANTHER" id="PTHR42850:SF2">
    <property type="entry name" value="BLL5683 PROTEIN"/>
    <property type="match status" value="1"/>
</dbReference>
<keyword evidence="1 3" id="KW-0479">Metal-binding</keyword>
<dbReference type="EC" id="3.1.4.-" evidence="3"/>
<dbReference type="RefSeq" id="WP_247992395.1">
    <property type="nucleotide sequence ID" value="NZ_CP096019.1"/>
</dbReference>
<dbReference type="NCBIfam" id="TIGR00040">
    <property type="entry name" value="yfcE"/>
    <property type="match status" value="1"/>
</dbReference>
<name>A0A8T9ZYH1_9EURY</name>
<keyword evidence="2" id="KW-0378">Hydrolase</keyword>
<keyword evidence="6" id="KW-1185">Reference proteome</keyword>
<dbReference type="PIRSF" id="PIRSF000883">
    <property type="entry name" value="Pesterase_MJ0912"/>
    <property type="match status" value="1"/>
</dbReference>
<dbReference type="InterPro" id="IPR011152">
    <property type="entry name" value="Pesterase_MJ0912"/>
</dbReference>
<dbReference type="Pfam" id="PF12850">
    <property type="entry name" value="Metallophos_2"/>
    <property type="match status" value="1"/>
</dbReference>
<dbReference type="EMBL" id="CP096019">
    <property type="protein sequence ID" value="UPM41715.1"/>
    <property type="molecule type" value="Genomic_DNA"/>
</dbReference>
<evidence type="ECO:0000259" key="4">
    <source>
        <dbReference type="Pfam" id="PF12850"/>
    </source>
</evidence>
<dbReference type="Gene3D" id="3.60.21.10">
    <property type="match status" value="1"/>
</dbReference>
<dbReference type="GO" id="GO:0016791">
    <property type="term" value="F:phosphatase activity"/>
    <property type="evidence" value="ECO:0007669"/>
    <property type="project" value="TreeGrafter"/>
</dbReference>
<dbReference type="AlphaFoldDB" id="A0A8T9ZYH1"/>
<sequence>MRIGVISDIHANRVALDVVLEAMPPVDRLVCAGDVVGYNPQPAACVEIVRGEMTCVQGNHDRAIETPERYRSNESAYEGLQYAADQLDSDQREWLQSLVPATTLCDGQVRIVHSHPTHRGQYVWPSEFPALEPHLESEDVLILGHTHVQHHEMVDGTLVVNPGSVGQPRDRDPRAAFAVIDPDAQTVEEHRVSYDIERVQAAIEAAGLPSWTGSRLERGR</sequence>